<reference evidence="1 2" key="1">
    <citation type="submission" date="2019-04" db="EMBL/GenBank/DDBJ databases">
        <authorList>
            <person name="Van Vliet M D."/>
        </authorList>
    </citation>
    <scope>NUCLEOTIDE SEQUENCE [LARGE SCALE GENOMIC DNA]</scope>
    <source>
        <strain evidence="1 2">F1</strain>
    </source>
</reference>
<dbReference type="RefSeq" id="WP_136079241.1">
    <property type="nucleotide sequence ID" value="NZ_CAAHFG010000001.1"/>
</dbReference>
<evidence type="ECO:0000313" key="2">
    <source>
        <dbReference type="Proteomes" id="UP000366872"/>
    </source>
</evidence>
<sequence length="242" mass="27337">MKYIIATALVVLALVTVFDAHKLIPIPRAVGSIVNGSLSKHLPFGAKVAYAESCMADLNRERDQVRYAVSDASVRLRILDGRIETLKRRQSECRTAIRDLVDMGESTAPDSLARTVERYDHLLAEIDRLHHLRNRLADTASSLELAETQVSADLRELDNRLKIVAIDHEHNDARELASQLAGTSSYPDQFNRARQCADLLDTLEHRERIREDLHSRYGYESIDLMQRPNPAERAREILAGDC</sequence>
<keyword evidence="2" id="KW-1185">Reference proteome</keyword>
<gene>
    <name evidence="1" type="ORF">PDESU_02249</name>
</gene>
<evidence type="ECO:0000313" key="1">
    <source>
        <dbReference type="EMBL" id="VGO13692.1"/>
    </source>
</evidence>
<organism evidence="1 2">
    <name type="scientific">Pontiella desulfatans</name>
    <dbReference type="NCBI Taxonomy" id="2750659"/>
    <lineage>
        <taxon>Bacteria</taxon>
        <taxon>Pseudomonadati</taxon>
        <taxon>Kiritimatiellota</taxon>
        <taxon>Kiritimatiellia</taxon>
        <taxon>Kiritimatiellales</taxon>
        <taxon>Pontiellaceae</taxon>
        <taxon>Pontiella</taxon>
    </lineage>
</organism>
<dbReference type="Proteomes" id="UP000366872">
    <property type="component" value="Unassembled WGS sequence"/>
</dbReference>
<accession>A0A6C2U170</accession>
<dbReference type="EMBL" id="CAAHFG010000001">
    <property type="protein sequence ID" value="VGO13692.1"/>
    <property type="molecule type" value="Genomic_DNA"/>
</dbReference>
<name>A0A6C2U170_PONDE</name>
<protein>
    <recommendedName>
        <fullName evidence="3">Chromosome partition protein Smc</fullName>
    </recommendedName>
</protein>
<dbReference type="AlphaFoldDB" id="A0A6C2U170"/>
<proteinExistence type="predicted"/>
<evidence type="ECO:0008006" key="3">
    <source>
        <dbReference type="Google" id="ProtNLM"/>
    </source>
</evidence>